<keyword evidence="2" id="KW-1185">Reference proteome</keyword>
<reference evidence="1" key="1">
    <citation type="journal article" date="2023" name="Science">
        <title>Genome structures resolve the early diversification of teleost fishes.</title>
        <authorList>
            <person name="Parey E."/>
            <person name="Louis A."/>
            <person name="Montfort J."/>
            <person name="Bouchez O."/>
            <person name="Roques C."/>
            <person name="Iampietro C."/>
            <person name="Lluch J."/>
            <person name="Castinel A."/>
            <person name="Donnadieu C."/>
            <person name="Desvignes T."/>
            <person name="Floi Bucao C."/>
            <person name="Jouanno E."/>
            <person name="Wen M."/>
            <person name="Mejri S."/>
            <person name="Dirks R."/>
            <person name="Jansen H."/>
            <person name="Henkel C."/>
            <person name="Chen W.J."/>
            <person name="Zahm M."/>
            <person name="Cabau C."/>
            <person name="Klopp C."/>
            <person name="Thompson A.W."/>
            <person name="Robinson-Rechavi M."/>
            <person name="Braasch I."/>
            <person name="Lecointre G."/>
            <person name="Bobe J."/>
            <person name="Postlethwait J.H."/>
            <person name="Berthelot C."/>
            <person name="Roest Crollius H."/>
            <person name="Guiguen Y."/>
        </authorList>
    </citation>
    <scope>NUCLEOTIDE SEQUENCE</scope>
    <source>
        <strain evidence="1">WJC10195</strain>
    </source>
</reference>
<dbReference type="EMBL" id="JAINUF010000013">
    <property type="protein sequence ID" value="KAJ8344446.1"/>
    <property type="molecule type" value="Genomic_DNA"/>
</dbReference>
<organism evidence="1 2">
    <name type="scientific">Synaphobranchus kaupii</name>
    <name type="common">Kaup's arrowtooth eel</name>
    <dbReference type="NCBI Taxonomy" id="118154"/>
    <lineage>
        <taxon>Eukaryota</taxon>
        <taxon>Metazoa</taxon>
        <taxon>Chordata</taxon>
        <taxon>Craniata</taxon>
        <taxon>Vertebrata</taxon>
        <taxon>Euteleostomi</taxon>
        <taxon>Actinopterygii</taxon>
        <taxon>Neopterygii</taxon>
        <taxon>Teleostei</taxon>
        <taxon>Anguilliformes</taxon>
        <taxon>Synaphobranchidae</taxon>
        <taxon>Synaphobranchus</taxon>
    </lineage>
</organism>
<sequence>MVHLRLWFEICPTVYVRPYTDARSLGPQPAKYRGYPQHRMGLLPGPLQIFYKCVSTSPPPAPLRIDLSSHRSHPA</sequence>
<gene>
    <name evidence="1" type="ORF">SKAU_G00317750</name>
</gene>
<protein>
    <submittedName>
        <fullName evidence="1">Uncharacterized protein</fullName>
    </submittedName>
</protein>
<dbReference type="Proteomes" id="UP001152622">
    <property type="component" value="Chromosome 13"/>
</dbReference>
<dbReference type="AlphaFoldDB" id="A0A9Q1ESZ3"/>
<evidence type="ECO:0000313" key="2">
    <source>
        <dbReference type="Proteomes" id="UP001152622"/>
    </source>
</evidence>
<evidence type="ECO:0000313" key="1">
    <source>
        <dbReference type="EMBL" id="KAJ8344446.1"/>
    </source>
</evidence>
<proteinExistence type="predicted"/>
<accession>A0A9Q1ESZ3</accession>
<comment type="caution">
    <text evidence="1">The sequence shown here is derived from an EMBL/GenBank/DDBJ whole genome shotgun (WGS) entry which is preliminary data.</text>
</comment>
<name>A0A9Q1ESZ3_SYNKA</name>